<name>A0A0A2C020_PROMR</name>
<dbReference type="RefSeq" id="WP_036907362.1">
    <property type="nucleotide sequence ID" value="NZ_CP138967.1"/>
</dbReference>
<dbReference type="PROSITE" id="PS51085">
    <property type="entry name" value="2FE2S_FER_2"/>
    <property type="match status" value="1"/>
</dbReference>
<keyword evidence="5" id="KW-0249">Electron transport</keyword>
<reference evidence="11" key="1">
    <citation type="journal article" date="2014" name="Sci. Data">
        <title>Genomes of diverse isolates of the marine cyanobacterium Prochlorococcus.</title>
        <authorList>
            <person name="Biller S."/>
            <person name="Berube P."/>
            <person name="Thompson J."/>
            <person name="Kelly L."/>
            <person name="Roggensack S."/>
            <person name="Awad L."/>
            <person name="Roache-Johnson K."/>
            <person name="Ding H."/>
            <person name="Giovannoni S.J."/>
            <person name="Moore L.R."/>
            <person name="Chisholm S.W."/>
        </authorList>
    </citation>
    <scope>NUCLEOTIDE SEQUENCE [LARGE SCALE GENOMIC DNA]</scope>
    <source>
        <strain evidence="11">PAC1</strain>
    </source>
</reference>
<dbReference type="SUPFAM" id="SSF54292">
    <property type="entry name" value="2Fe-2S ferredoxin-like"/>
    <property type="match status" value="1"/>
</dbReference>
<dbReference type="CDD" id="cd00207">
    <property type="entry name" value="fer2"/>
    <property type="match status" value="1"/>
</dbReference>
<dbReference type="Proteomes" id="UP000030392">
    <property type="component" value="Unassembled WGS sequence"/>
</dbReference>
<keyword evidence="7" id="KW-0411">Iron-sulfur</keyword>
<comment type="similarity">
    <text evidence="1">Belongs to the 2Fe2S plant-type ferredoxin family.</text>
</comment>
<dbReference type="GO" id="GO:0051537">
    <property type="term" value="F:2 iron, 2 sulfur cluster binding"/>
    <property type="evidence" value="ECO:0007669"/>
    <property type="project" value="UniProtKB-KW"/>
</dbReference>
<protein>
    <submittedName>
        <fullName evidence="10">Soluble (2Fe-2S) ferredoxin</fullName>
    </submittedName>
</protein>
<dbReference type="AlphaFoldDB" id="A0A0A2C020"/>
<sequence length="128" mass="14328">MKPIHQITIHHKQDGKTYTFDVPEGEYILRNFESKDEHGQIIGDTLPFSCRNGCCSECAVKIISGKMDQQACIGLSKEMRDKGYGLLCVSKAIGPLECETQDEDEVYNAQFGKYFKGLDTQAGNPFDI</sequence>
<evidence type="ECO:0000256" key="6">
    <source>
        <dbReference type="ARBA" id="ARBA00023004"/>
    </source>
</evidence>
<keyword evidence="2" id="KW-0813">Transport</keyword>
<proteinExistence type="inferred from homology"/>
<comment type="cofactor">
    <cofactor evidence="8">
        <name>[2Fe-2S] cluster</name>
        <dbReference type="ChEBI" id="CHEBI:190135"/>
    </cofactor>
</comment>
<accession>A0A0A2C020</accession>
<evidence type="ECO:0000313" key="11">
    <source>
        <dbReference type="Proteomes" id="UP000030392"/>
    </source>
</evidence>
<dbReference type="Gene3D" id="3.10.20.30">
    <property type="match status" value="1"/>
</dbReference>
<gene>
    <name evidence="10" type="ORF">EV03_2033</name>
</gene>
<dbReference type="EMBL" id="JNAX01000015">
    <property type="protein sequence ID" value="KGG19648.1"/>
    <property type="molecule type" value="Genomic_DNA"/>
</dbReference>
<evidence type="ECO:0000256" key="8">
    <source>
        <dbReference type="ARBA" id="ARBA00034078"/>
    </source>
</evidence>
<keyword evidence="6" id="KW-0408">Iron</keyword>
<keyword evidence="4" id="KW-0479">Metal-binding</keyword>
<evidence type="ECO:0000256" key="1">
    <source>
        <dbReference type="ARBA" id="ARBA00007874"/>
    </source>
</evidence>
<evidence type="ECO:0000256" key="4">
    <source>
        <dbReference type="ARBA" id="ARBA00022723"/>
    </source>
</evidence>
<evidence type="ECO:0000313" key="10">
    <source>
        <dbReference type="EMBL" id="KGG19648.1"/>
    </source>
</evidence>
<dbReference type="PANTHER" id="PTHR43112:SF10">
    <property type="entry name" value="FERREDOXIN C 2, CHLOROPLASTIC"/>
    <property type="match status" value="1"/>
</dbReference>
<dbReference type="PANTHER" id="PTHR43112">
    <property type="entry name" value="FERREDOXIN"/>
    <property type="match status" value="1"/>
</dbReference>
<keyword evidence="3" id="KW-0001">2Fe-2S</keyword>
<dbReference type="InterPro" id="IPR001041">
    <property type="entry name" value="2Fe-2S_ferredoxin-type"/>
</dbReference>
<evidence type="ECO:0000256" key="7">
    <source>
        <dbReference type="ARBA" id="ARBA00023014"/>
    </source>
</evidence>
<evidence type="ECO:0000259" key="9">
    <source>
        <dbReference type="PROSITE" id="PS51085"/>
    </source>
</evidence>
<dbReference type="Pfam" id="PF00111">
    <property type="entry name" value="Fer2"/>
    <property type="match status" value="1"/>
</dbReference>
<feature type="domain" description="2Fe-2S ferredoxin-type" evidence="9">
    <location>
        <begin position="5"/>
        <end position="104"/>
    </location>
</feature>
<comment type="caution">
    <text evidence="10">The sequence shown here is derived from an EMBL/GenBank/DDBJ whole genome shotgun (WGS) entry which is preliminary data.</text>
</comment>
<dbReference type="GO" id="GO:0046872">
    <property type="term" value="F:metal ion binding"/>
    <property type="evidence" value="ECO:0007669"/>
    <property type="project" value="UniProtKB-KW"/>
</dbReference>
<dbReference type="InterPro" id="IPR036010">
    <property type="entry name" value="2Fe-2S_ferredoxin-like_sf"/>
</dbReference>
<evidence type="ECO:0000256" key="5">
    <source>
        <dbReference type="ARBA" id="ARBA00022982"/>
    </source>
</evidence>
<evidence type="ECO:0000256" key="3">
    <source>
        <dbReference type="ARBA" id="ARBA00022714"/>
    </source>
</evidence>
<evidence type="ECO:0000256" key="2">
    <source>
        <dbReference type="ARBA" id="ARBA00022448"/>
    </source>
</evidence>
<dbReference type="InterPro" id="IPR012675">
    <property type="entry name" value="Beta-grasp_dom_sf"/>
</dbReference>
<organism evidence="10 11">
    <name type="scientific">Prochlorococcus marinus str. PAC1</name>
    <dbReference type="NCBI Taxonomy" id="59924"/>
    <lineage>
        <taxon>Bacteria</taxon>
        <taxon>Bacillati</taxon>
        <taxon>Cyanobacteriota</taxon>
        <taxon>Cyanophyceae</taxon>
        <taxon>Synechococcales</taxon>
        <taxon>Prochlorococcaceae</taxon>
        <taxon>Prochlorococcus</taxon>
    </lineage>
</organism>